<proteinExistence type="predicted"/>
<evidence type="ECO:0000313" key="1">
    <source>
        <dbReference type="EMBL" id="AGR59878.1"/>
    </source>
</evidence>
<dbReference type="EMBL" id="CP006608">
    <property type="protein sequence ID" value="AGR59878.1"/>
    <property type="molecule type" value="Genomic_DNA"/>
</dbReference>
<dbReference type="HOGENOM" id="CLU_3257495_0_0_6"/>
<accession>S5MYW2</accession>
<organism evidence="1 2">
    <name type="scientific">Salmonella bongori N268-08</name>
    <dbReference type="NCBI Taxonomy" id="1197719"/>
    <lineage>
        <taxon>Bacteria</taxon>
        <taxon>Pseudomonadati</taxon>
        <taxon>Pseudomonadota</taxon>
        <taxon>Gammaproteobacteria</taxon>
        <taxon>Enterobacterales</taxon>
        <taxon>Enterobacteriaceae</taxon>
        <taxon>Salmonella</taxon>
    </lineage>
</organism>
<dbReference type="AlphaFoldDB" id="S5MYW2"/>
<protein>
    <submittedName>
        <fullName evidence="1">Uncharacterized protein</fullName>
    </submittedName>
</protein>
<evidence type="ECO:0000313" key="2">
    <source>
        <dbReference type="Proteomes" id="UP000015042"/>
    </source>
</evidence>
<dbReference type="KEGG" id="sbz:A464_2693"/>
<dbReference type="PATRIC" id="fig|1197719.3.peg.2687"/>
<name>S5MYW2_SALBN</name>
<dbReference type="Proteomes" id="UP000015042">
    <property type="component" value="Chromosome"/>
</dbReference>
<reference evidence="1 2" key="1">
    <citation type="submission" date="2013-07" db="EMBL/GenBank/DDBJ databases">
        <title>Genome sequence of Salmonella bongori N268-08 - a rare clinical isolate.</title>
        <authorList>
            <person name="Marti R."/>
            <person name="Hagens S."/>
            <person name="Loessner M.J."/>
            <person name="Klumpp J."/>
        </authorList>
    </citation>
    <scope>NUCLEOTIDE SEQUENCE [LARGE SCALE GENOMIC DNA]</scope>
    <source>
        <strain evidence="1 2">N268-08</strain>
    </source>
</reference>
<sequence>MPDSAAFSWSAKVIFSCHAGDVGPISLRYQGLFRRYSDLRKK</sequence>
<gene>
    <name evidence="1" type="ORF">A464_2693</name>
</gene>